<dbReference type="Gene3D" id="3.40.33.10">
    <property type="entry name" value="CAP"/>
    <property type="match status" value="1"/>
</dbReference>
<keyword evidence="1" id="KW-0472">Membrane</keyword>
<evidence type="ECO:0000259" key="2">
    <source>
        <dbReference type="Pfam" id="PF00188"/>
    </source>
</evidence>
<name>A0A7C9I822_9DEIO</name>
<evidence type="ECO:0000313" key="3">
    <source>
        <dbReference type="EMBL" id="MVN85326.1"/>
    </source>
</evidence>
<dbReference type="InterPro" id="IPR035940">
    <property type="entry name" value="CAP_sf"/>
</dbReference>
<feature type="domain" description="SCP" evidence="2">
    <location>
        <begin position="107"/>
        <end position="213"/>
    </location>
</feature>
<dbReference type="AlphaFoldDB" id="A0A7C9I822"/>
<organism evidence="3 4">
    <name type="scientific">Deinococcus arboris</name>
    <dbReference type="NCBI Taxonomy" id="2682977"/>
    <lineage>
        <taxon>Bacteria</taxon>
        <taxon>Thermotogati</taxon>
        <taxon>Deinococcota</taxon>
        <taxon>Deinococci</taxon>
        <taxon>Deinococcales</taxon>
        <taxon>Deinococcaceae</taxon>
        <taxon>Deinococcus</taxon>
    </lineage>
</organism>
<dbReference type="Pfam" id="PF00188">
    <property type="entry name" value="CAP"/>
    <property type="match status" value="1"/>
</dbReference>
<keyword evidence="4" id="KW-1185">Reference proteome</keyword>
<proteinExistence type="predicted"/>
<gene>
    <name evidence="3" type="ORF">GO986_00915</name>
</gene>
<feature type="transmembrane region" description="Helical" evidence="1">
    <location>
        <begin position="18"/>
        <end position="36"/>
    </location>
</feature>
<protein>
    <recommendedName>
        <fullName evidence="2">SCP domain-containing protein</fullName>
    </recommendedName>
</protein>
<accession>A0A7C9I822</accession>
<dbReference type="Proteomes" id="UP000483286">
    <property type="component" value="Unassembled WGS sequence"/>
</dbReference>
<dbReference type="SUPFAM" id="SSF55797">
    <property type="entry name" value="PR-1-like"/>
    <property type="match status" value="1"/>
</dbReference>
<dbReference type="EMBL" id="WQLB01000001">
    <property type="protein sequence ID" value="MVN85326.1"/>
    <property type="molecule type" value="Genomic_DNA"/>
</dbReference>
<comment type="caution">
    <text evidence="3">The sequence shown here is derived from an EMBL/GenBank/DDBJ whole genome shotgun (WGS) entry which is preliminary data.</text>
</comment>
<evidence type="ECO:0000256" key="1">
    <source>
        <dbReference type="SAM" id="Phobius"/>
    </source>
</evidence>
<reference evidence="3 4" key="1">
    <citation type="submission" date="2019-12" db="EMBL/GenBank/DDBJ databases">
        <title>Deinococcus sp. HMF7620 Genome sequencing and assembly.</title>
        <authorList>
            <person name="Kang H."/>
            <person name="Kim H."/>
            <person name="Joh K."/>
        </authorList>
    </citation>
    <scope>NUCLEOTIDE SEQUENCE [LARGE SCALE GENOMIC DNA]</scope>
    <source>
        <strain evidence="3 4">HMF7620</strain>
    </source>
</reference>
<sequence>MTPEHRAPASWLRRAVQAAAWTAGLFLLGLAGLWWAGSWSPWPRPVVSRALPVAAPPVPQVQVTLPPPGSLEPAATQSIASNKVTLAPSPAEAPDTTASSAAERRALTALNRVRRRANLAPVQAQTAWTGGCAAHARYLVREDRAEHRQDPASPHHTAAGETCAPGHYFVSSQPTSGMERAVDYWASGAFHLPQLLDPRLTQVAFGEAHDGAGTLRSAAVLDVRRGLKGRGRYPVRYPAPGALMAAGPAAASEWPDPAAGCADQSGPMGAPLALLLGPDQSNQVRRAALRVNGHAAPACLLTASTFTGASASNTQAGRAILAAQGAALLLPGQPLPAGAQVEVRFVTARGPVTWTFRVAP</sequence>
<dbReference type="InterPro" id="IPR014044">
    <property type="entry name" value="CAP_dom"/>
</dbReference>
<dbReference type="RefSeq" id="WP_157457339.1">
    <property type="nucleotide sequence ID" value="NZ_WQLB01000001.1"/>
</dbReference>
<keyword evidence="1" id="KW-1133">Transmembrane helix</keyword>
<keyword evidence="1" id="KW-0812">Transmembrane</keyword>
<evidence type="ECO:0000313" key="4">
    <source>
        <dbReference type="Proteomes" id="UP000483286"/>
    </source>
</evidence>